<sequence>MKFDISSTFIKVQEVTGDILSDPLRKHSSPSKDILRHRKAASAQTRPQTPSWNVHFRQY</sequence>
<dbReference type="AlphaFoldDB" id="A0A0C3G6F2"/>
<reference evidence="2 3" key="1">
    <citation type="submission" date="2014-04" db="EMBL/GenBank/DDBJ databases">
        <authorList>
            <consortium name="DOE Joint Genome Institute"/>
            <person name="Kuo A."/>
            <person name="Tarkka M."/>
            <person name="Buscot F."/>
            <person name="Kohler A."/>
            <person name="Nagy L.G."/>
            <person name="Floudas D."/>
            <person name="Copeland A."/>
            <person name="Barry K.W."/>
            <person name="Cichocki N."/>
            <person name="Veneault-Fourrey C."/>
            <person name="LaButti K."/>
            <person name="Lindquist E.A."/>
            <person name="Lipzen A."/>
            <person name="Lundell T."/>
            <person name="Morin E."/>
            <person name="Murat C."/>
            <person name="Sun H."/>
            <person name="Tunlid A."/>
            <person name="Henrissat B."/>
            <person name="Grigoriev I.V."/>
            <person name="Hibbett D.S."/>
            <person name="Martin F."/>
            <person name="Nordberg H.P."/>
            <person name="Cantor M.N."/>
            <person name="Hua S.X."/>
        </authorList>
    </citation>
    <scope>NUCLEOTIDE SEQUENCE [LARGE SCALE GENOMIC DNA]</scope>
    <source>
        <strain evidence="2 3">F 1598</strain>
    </source>
</reference>
<dbReference type="EMBL" id="KN832970">
    <property type="protein sequence ID" value="KIM91835.1"/>
    <property type="molecule type" value="Genomic_DNA"/>
</dbReference>
<dbReference type="HOGENOM" id="CLU_2961605_0_0_1"/>
<evidence type="ECO:0000313" key="3">
    <source>
        <dbReference type="Proteomes" id="UP000054166"/>
    </source>
</evidence>
<keyword evidence="3" id="KW-1185">Reference proteome</keyword>
<evidence type="ECO:0000256" key="1">
    <source>
        <dbReference type="SAM" id="MobiDB-lite"/>
    </source>
</evidence>
<proteinExistence type="predicted"/>
<organism evidence="2 3">
    <name type="scientific">Piloderma croceum (strain F 1598)</name>
    <dbReference type="NCBI Taxonomy" id="765440"/>
    <lineage>
        <taxon>Eukaryota</taxon>
        <taxon>Fungi</taxon>
        <taxon>Dikarya</taxon>
        <taxon>Basidiomycota</taxon>
        <taxon>Agaricomycotina</taxon>
        <taxon>Agaricomycetes</taxon>
        <taxon>Agaricomycetidae</taxon>
        <taxon>Atheliales</taxon>
        <taxon>Atheliaceae</taxon>
        <taxon>Piloderma</taxon>
    </lineage>
</organism>
<evidence type="ECO:0000313" key="2">
    <source>
        <dbReference type="EMBL" id="KIM91835.1"/>
    </source>
</evidence>
<reference evidence="3" key="2">
    <citation type="submission" date="2015-01" db="EMBL/GenBank/DDBJ databases">
        <title>Evolutionary Origins and Diversification of the Mycorrhizal Mutualists.</title>
        <authorList>
            <consortium name="DOE Joint Genome Institute"/>
            <consortium name="Mycorrhizal Genomics Consortium"/>
            <person name="Kohler A."/>
            <person name="Kuo A."/>
            <person name="Nagy L.G."/>
            <person name="Floudas D."/>
            <person name="Copeland A."/>
            <person name="Barry K.W."/>
            <person name="Cichocki N."/>
            <person name="Veneault-Fourrey C."/>
            <person name="LaButti K."/>
            <person name="Lindquist E.A."/>
            <person name="Lipzen A."/>
            <person name="Lundell T."/>
            <person name="Morin E."/>
            <person name="Murat C."/>
            <person name="Riley R."/>
            <person name="Ohm R."/>
            <person name="Sun H."/>
            <person name="Tunlid A."/>
            <person name="Henrissat B."/>
            <person name="Grigoriev I.V."/>
            <person name="Hibbett D.S."/>
            <person name="Martin F."/>
        </authorList>
    </citation>
    <scope>NUCLEOTIDE SEQUENCE [LARGE SCALE GENOMIC DNA]</scope>
    <source>
        <strain evidence="3">F 1598</strain>
    </source>
</reference>
<gene>
    <name evidence="2" type="ORF">PILCRDRAFT_809809</name>
</gene>
<protein>
    <submittedName>
        <fullName evidence="2">Uncharacterized protein</fullName>
    </submittedName>
</protein>
<feature type="region of interest" description="Disordered" evidence="1">
    <location>
        <begin position="26"/>
        <end position="59"/>
    </location>
</feature>
<feature type="compositionally biased region" description="Polar residues" evidence="1">
    <location>
        <begin position="42"/>
        <end position="52"/>
    </location>
</feature>
<name>A0A0C3G6F2_PILCF</name>
<accession>A0A0C3G6F2</accession>
<dbReference type="Proteomes" id="UP000054166">
    <property type="component" value="Unassembled WGS sequence"/>
</dbReference>
<dbReference type="InParanoid" id="A0A0C3G6F2"/>